<dbReference type="STRING" id="314344.AL013_07845"/>
<keyword evidence="2" id="KW-1185">Reference proteome</keyword>
<keyword evidence="1" id="KW-0131">Cell cycle</keyword>
<sequence>MIDGLTGRCYRLEIRAKERLSAGYGEPPGAN</sequence>
<accession>Q0EYI1</accession>
<protein>
    <submittedName>
        <fullName evidence="1">Cell division protein FtsZ</fullName>
    </submittedName>
</protein>
<evidence type="ECO:0000313" key="2">
    <source>
        <dbReference type="Proteomes" id="UP000005297"/>
    </source>
</evidence>
<keyword evidence="1" id="KW-0132">Cell division</keyword>
<dbReference type="EMBL" id="AATS01000009">
    <property type="protein sequence ID" value="EAU54386.1"/>
    <property type="molecule type" value="Genomic_DNA"/>
</dbReference>
<organism evidence="1 2">
    <name type="scientific">Mariprofundus ferrooxydans PV-1</name>
    <dbReference type="NCBI Taxonomy" id="314345"/>
    <lineage>
        <taxon>Bacteria</taxon>
        <taxon>Pseudomonadati</taxon>
        <taxon>Pseudomonadota</taxon>
        <taxon>Candidatius Mariprofundia</taxon>
        <taxon>Mariprofundales</taxon>
        <taxon>Mariprofundaceae</taxon>
        <taxon>Mariprofundus</taxon>
    </lineage>
</organism>
<reference evidence="1 2" key="1">
    <citation type="submission" date="2006-09" db="EMBL/GenBank/DDBJ databases">
        <authorList>
            <person name="Emerson D."/>
            <person name="Ferriera S."/>
            <person name="Johnson J."/>
            <person name="Kravitz S."/>
            <person name="Halpern A."/>
            <person name="Remington K."/>
            <person name="Beeson K."/>
            <person name="Tran B."/>
            <person name="Rogers Y.-H."/>
            <person name="Friedman R."/>
            <person name="Venter J.C."/>
        </authorList>
    </citation>
    <scope>NUCLEOTIDE SEQUENCE [LARGE SCALE GENOMIC DNA]</scope>
    <source>
        <strain evidence="1 2">PV-1</strain>
    </source>
</reference>
<dbReference type="AlphaFoldDB" id="Q0EYI1"/>
<name>Q0EYI1_9PROT</name>
<dbReference type="GO" id="GO:0051301">
    <property type="term" value="P:cell division"/>
    <property type="evidence" value="ECO:0007669"/>
    <property type="project" value="UniProtKB-KW"/>
</dbReference>
<comment type="caution">
    <text evidence="1">The sequence shown here is derived from an EMBL/GenBank/DDBJ whole genome shotgun (WGS) entry which is preliminary data.</text>
</comment>
<proteinExistence type="predicted"/>
<dbReference type="Proteomes" id="UP000005297">
    <property type="component" value="Unassembled WGS sequence"/>
</dbReference>
<dbReference type="HOGENOM" id="CLU_3397336_0_0_0"/>
<evidence type="ECO:0000313" key="1">
    <source>
        <dbReference type="EMBL" id="EAU54386.1"/>
    </source>
</evidence>
<gene>
    <name evidence="1" type="ORF">SPV1_00365</name>
</gene>
<dbReference type="InParanoid" id="Q0EYI1"/>